<protein>
    <recommendedName>
        <fullName evidence="1">DUF6194 domain-containing protein</fullName>
    </recommendedName>
</protein>
<evidence type="ECO:0000313" key="2">
    <source>
        <dbReference type="EMBL" id="MBP3957362.1"/>
    </source>
</evidence>
<dbReference type="RefSeq" id="WP_210656343.1">
    <property type="nucleotide sequence ID" value="NZ_JAGKQQ010000001.1"/>
</dbReference>
<gene>
    <name evidence="2" type="ORF">J8F10_19120</name>
</gene>
<dbReference type="Pfam" id="PF19694">
    <property type="entry name" value="DUF6194"/>
    <property type="match status" value="1"/>
</dbReference>
<sequence>MDEAAITRHITETYPGVDTVVALGATFFFYNPEDGAPKDHMFPFATLVTGDEHDQFSNLNRPGVFRLNVGASKQTFQSLFQTNDHDFTALDTIMPHPVYGMMYWVCVLNPSAETFERVEPLLAEAYQTAVGKRAKREGQP</sequence>
<evidence type="ECO:0000313" key="3">
    <source>
        <dbReference type="Proteomes" id="UP000676565"/>
    </source>
</evidence>
<comment type="caution">
    <text evidence="2">The sequence shown here is derived from an EMBL/GenBank/DDBJ whole genome shotgun (WGS) entry which is preliminary data.</text>
</comment>
<proteinExistence type="predicted"/>
<keyword evidence="3" id="KW-1185">Reference proteome</keyword>
<name>A0ABS5BUF5_9BACT</name>
<accession>A0ABS5BUF5</accession>
<dbReference type="Proteomes" id="UP000676565">
    <property type="component" value="Unassembled WGS sequence"/>
</dbReference>
<dbReference type="EMBL" id="JAGKQQ010000001">
    <property type="protein sequence ID" value="MBP3957362.1"/>
    <property type="molecule type" value="Genomic_DNA"/>
</dbReference>
<feature type="domain" description="DUF6194" evidence="1">
    <location>
        <begin position="1"/>
        <end position="137"/>
    </location>
</feature>
<evidence type="ECO:0000259" key="1">
    <source>
        <dbReference type="Pfam" id="PF19694"/>
    </source>
</evidence>
<organism evidence="2 3">
    <name type="scientific">Gemmata palustris</name>
    <dbReference type="NCBI Taxonomy" id="2822762"/>
    <lineage>
        <taxon>Bacteria</taxon>
        <taxon>Pseudomonadati</taxon>
        <taxon>Planctomycetota</taxon>
        <taxon>Planctomycetia</taxon>
        <taxon>Gemmatales</taxon>
        <taxon>Gemmataceae</taxon>
        <taxon>Gemmata</taxon>
    </lineage>
</organism>
<reference evidence="2 3" key="1">
    <citation type="submission" date="2021-04" db="EMBL/GenBank/DDBJ databases">
        <authorList>
            <person name="Ivanova A."/>
        </authorList>
    </citation>
    <scope>NUCLEOTIDE SEQUENCE [LARGE SCALE GENOMIC DNA]</scope>
    <source>
        <strain evidence="2 3">G18</strain>
    </source>
</reference>
<dbReference type="InterPro" id="IPR045676">
    <property type="entry name" value="DUF6194"/>
</dbReference>